<accession>A0A9X0R857</accession>
<dbReference type="RefSeq" id="WP_187026043.1">
    <property type="nucleotide sequence ID" value="NZ_JACRUP010000005.1"/>
</dbReference>
<evidence type="ECO:0000313" key="2">
    <source>
        <dbReference type="Proteomes" id="UP000615796"/>
    </source>
</evidence>
<dbReference type="AlphaFoldDB" id="A0A9X0R857"/>
<dbReference type="EMBL" id="JACRUP010000005">
    <property type="protein sequence ID" value="MBC5851262.1"/>
    <property type="molecule type" value="Genomic_DNA"/>
</dbReference>
<proteinExistence type="predicted"/>
<evidence type="ECO:0000313" key="1">
    <source>
        <dbReference type="EMBL" id="MBC5851262.1"/>
    </source>
</evidence>
<organism evidence="1 2">
    <name type="scientific">Vibrio metschnikovii</name>
    <dbReference type="NCBI Taxonomy" id="28172"/>
    <lineage>
        <taxon>Bacteria</taxon>
        <taxon>Pseudomonadati</taxon>
        <taxon>Pseudomonadota</taxon>
        <taxon>Gammaproteobacteria</taxon>
        <taxon>Vibrionales</taxon>
        <taxon>Vibrionaceae</taxon>
        <taxon>Vibrio</taxon>
    </lineage>
</organism>
<reference evidence="1" key="1">
    <citation type="submission" date="2020-08" db="EMBL/GenBank/DDBJ databases">
        <title>Genome Sequencing and Pan-Genome Analysis of Migratory bird Vibrio Strains, Inner Mongolia.</title>
        <authorList>
            <person name="Zheng L."/>
        </authorList>
    </citation>
    <scope>NUCLEOTIDE SEQUENCE</scope>
    <source>
        <strain evidence="1">M13F</strain>
    </source>
</reference>
<name>A0A9X0R857_VIBME</name>
<protein>
    <submittedName>
        <fullName evidence="1">Uncharacterized protein</fullName>
    </submittedName>
</protein>
<dbReference type="Proteomes" id="UP000615796">
    <property type="component" value="Unassembled WGS sequence"/>
</dbReference>
<comment type="caution">
    <text evidence="1">The sequence shown here is derived from an EMBL/GenBank/DDBJ whole genome shotgun (WGS) entry which is preliminary data.</text>
</comment>
<keyword evidence="2" id="KW-1185">Reference proteome</keyword>
<sequence length="252" mass="28989">MKKHAEITKSNQSKIENSYFHKTVKAMLDFIDVYPPSVMTKINDDKKLRKISVMADPVYKLQSSFGSTVNDIKSSIILASNENVIPHFIDEMAMFAAKFKYLLEEKDNLKSSQELNAYYKDLKLKQKDIKDSLVSDLKQFSESFDIGIDIKQAIIMFDILSDKHYLTLTLKRSFEDGEKSVSKHLSLIDKLYEKSKQVEELLVGDAVLDMVKKTKISKKNLKNHFIEEVKKLLENSSVNIKLSKVDILNIIK</sequence>
<gene>
    <name evidence="1" type="ORF">H8Q88_09890</name>
</gene>